<evidence type="ECO:0000256" key="4">
    <source>
        <dbReference type="ARBA" id="ARBA00023136"/>
    </source>
</evidence>
<name>A0A5K4FE12_SCHMA</name>
<dbReference type="PANTHER" id="PTHR21041:SF17">
    <property type="entry name" value="E3 UBIQUITIN-PROTEIN LIGASE DCST1"/>
    <property type="match status" value="1"/>
</dbReference>
<evidence type="ECO:0000256" key="6">
    <source>
        <dbReference type="SAM" id="Phobius"/>
    </source>
</evidence>
<evidence type="ECO:0000256" key="5">
    <source>
        <dbReference type="SAM" id="Coils"/>
    </source>
</evidence>
<dbReference type="AlphaFoldDB" id="A0A5K4FE12"/>
<dbReference type="InterPro" id="IPR008952">
    <property type="entry name" value="Tetraspanin_EC2_sf"/>
</dbReference>
<dbReference type="FunCoup" id="A0A5K4FE12">
    <property type="interactions" value="8"/>
</dbReference>
<accession>A0A5K4FE12</accession>
<feature type="transmembrane region" description="Helical" evidence="6">
    <location>
        <begin position="101"/>
        <end position="122"/>
    </location>
</feature>
<reference evidence="8" key="1">
    <citation type="journal article" date="2012" name="PLoS Negl. Trop. Dis.">
        <title>A systematically improved high quality genome and transcriptome of the human blood fluke Schistosoma mansoni.</title>
        <authorList>
            <person name="Protasio A.V."/>
            <person name="Tsai I.J."/>
            <person name="Babbage A."/>
            <person name="Nichol S."/>
            <person name="Hunt M."/>
            <person name="Aslett M.A."/>
            <person name="De Silva N."/>
            <person name="Velarde G.S."/>
            <person name="Anderson T.J."/>
            <person name="Clark R.C."/>
            <person name="Davidson C."/>
            <person name="Dillon G.P."/>
            <person name="Holroyd N.E."/>
            <person name="LoVerde P.T."/>
            <person name="Lloyd C."/>
            <person name="McQuillan J."/>
            <person name="Oliveira G."/>
            <person name="Otto T.D."/>
            <person name="Parker-Manuel S.J."/>
            <person name="Quail M.A."/>
            <person name="Wilson R.A."/>
            <person name="Zerlotini A."/>
            <person name="Dunne D.W."/>
            <person name="Berriman M."/>
        </authorList>
    </citation>
    <scope>NUCLEOTIDE SEQUENCE [LARGE SCALE GENOMIC DNA]</scope>
    <source>
        <strain evidence="8">Puerto Rican</strain>
    </source>
</reference>
<dbReference type="PANTHER" id="PTHR21041">
    <property type="entry name" value="DENDRITIC CELL-SPECIFIC TRANSMEMBRANE PROTEIN"/>
    <property type="match status" value="1"/>
</dbReference>
<feature type="coiled-coil region" evidence="5">
    <location>
        <begin position="588"/>
        <end position="629"/>
    </location>
</feature>
<protein>
    <submittedName>
        <fullName evidence="9">DC_STAMP domain-containing protein</fullName>
    </submittedName>
</protein>
<evidence type="ECO:0000313" key="8">
    <source>
        <dbReference type="Proteomes" id="UP000008854"/>
    </source>
</evidence>
<organism evidence="8 9">
    <name type="scientific">Schistosoma mansoni</name>
    <name type="common">Blood fluke</name>
    <dbReference type="NCBI Taxonomy" id="6183"/>
    <lineage>
        <taxon>Eukaryota</taxon>
        <taxon>Metazoa</taxon>
        <taxon>Spiralia</taxon>
        <taxon>Lophotrochozoa</taxon>
        <taxon>Platyhelminthes</taxon>
        <taxon>Trematoda</taxon>
        <taxon>Digenea</taxon>
        <taxon>Strigeidida</taxon>
        <taxon>Schistosomatoidea</taxon>
        <taxon>Schistosomatidae</taxon>
        <taxon>Schistosoma</taxon>
    </lineage>
</organism>
<evidence type="ECO:0000256" key="1">
    <source>
        <dbReference type="ARBA" id="ARBA00004141"/>
    </source>
</evidence>
<keyword evidence="3 6" id="KW-1133">Transmembrane helix</keyword>
<feature type="transmembrane region" description="Helical" evidence="6">
    <location>
        <begin position="927"/>
        <end position="951"/>
    </location>
</feature>
<dbReference type="InParanoid" id="A0A5K4FE12"/>
<feature type="transmembrane region" description="Helical" evidence="6">
    <location>
        <begin position="435"/>
        <end position="455"/>
    </location>
</feature>
<dbReference type="Pfam" id="PF07782">
    <property type="entry name" value="DC_STAMP"/>
    <property type="match status" value="1"/>
</dbReference>
<dbReference type="WBParaSite" id="Smp_344050.1">
    <property type="protein sequence ID" value="Smp_344050.1"/>
    <property type="gene ID" value="Smp_344050"/>
</dbReference>
<keyword evidence="2 6" id="KW-0812">Transmembrane</keyword>
<comment type="subcellular location">
    <subcellularLocation>
        <location evidence="1">Membrane</location>
        <topology evidence="1">Multi-pass membrane protein</topology>
    </subcellularLocation>
</comment>
<keyword evidence="5" id="KW-0175">Coiled coil</keyword>
<feature type="domain" description="Dendritic cell-specific transmembrane protein-like" evidence="7">
    <location>
        <begin position="873"/>
        <end position="1073"/>
    </location>
</feature>
<feature type="transmembrane region" description="Helical" evidence="6">
    <location>
        <begin position="834"/>
        <end position="858"/>
    </location>
</feature>
<dbReference type="GO" id="GO:0016020">
    <property type="term" value="C:membrane"/>
    <property type="evidence" value="ECO:0007669"/>
    <property type="project" value="UniProtKB-SubCell"/>
</dbReference>
<dbReference type="Gene3D" id="1.10.1450.10">
    <property type="entry name" value="Tetraspanin"/>
    <property type="match status" value="1"/>
</dbReference>
<keyword evidence="4 6" id="KW-0472">Membrane</keyword>
<feature type="transmembrane region" description="Helical" evidence="6">
    <location>
        <begin position="60"/>
        <end position="81"/>
    </location>
</feature>
<evidence type="ECO:0000256" key="3">
    <source>
        <dbReference type="ARBA" id="ARBA00022989"/>
    </source>
</evidence>
<evidence type="ECO:0000259" key="7">
    <source>
        <dbReference type="Pfam" id="PF07782"/>
    </source>
</evidence>
<dbReference type="Pfam" id="PF00335">
    <property type="entry name" value="Tetraspanin"/>
    <property type="match status" value="1"/>
</dbReference>
<feature type="transmembrane region" description="Helical" evidence="6">
    <location>
        <begin position="1028"/>
        <end position="1050"/>
    </location>
</feature>
<feature type="transmembrane region" description="Helical" evidence="6">
    <location>
        <begin position="6"/>
        <end position="25"/>
    </location>
</feature>
<dbReference type="InterPro" id="IPR012858">
    <property type="entry name" value="DC_STAMP-like"/>
</dbReference>
<dbReference type="Proteomes" id="UP000008854">
    <property type="component" value="Unassembled WGS sequence"/>
</dbReference>
<evidence type="ECO:0000313" key="9">
    <source>
        <dbReference type="WBParaSite" id="Smp_344050.1"/>
    </source>
</evidence>
<evidence type="ECO:0000256" key="2">
    <source>
        <dbReference type="ARBA" id="ARBA00022692"/>
    </source>
</evidence>
<proteinExistence type="predicted"/>
<sequence length="1203" mass="140933">MLYQHICILSIVTTSLILIYALISLRLPLPTQFLPNLSGEEFIITKSIQKIIRNKSYIEIYDCILCLFYWLNEYIITVFPHKFAFHRHWLYRKTSNIIWDLVVKSFIWFTTLSSIYTFIILLDEIGSFDNLIMIHFKKIFEKIHSKDINPDQLAIYFNYFENIQRQYKCCGIYSVEDWFGVTQYQGLFTEVSNELLYSWKGVSNNIPKSCCNLEETVSCSQNFLKSTKMKAYHSTNDQAIHNSTSFIYTDGCLNSVAAEERQIMYSFTIKYGIIGICLHIMRLTTCCVVYNQTEKKNLNNLVEIKQYSFRSSAYFTSLKDTRYISNSHLSIACESYWLLGQPAVMQIQFEKLKSKWLEKSICIGWMFYKKSKHYVTFLRRINFQKKGIQLDEFRQFLRYSIPTFEMIIYADGNDKEEIEANMIYGGYIARLSRMICFLLFGIFIGEFFLATVIPVKNESIELTSGDKVIPDYIIQRDAEALANDVEWITRIFIRIIITLTAMVSCRFRCLLLLIIPSLAQTIGLSYLGNELLHVSITGPVQNLEHNLRSASESIICFVKLAYNMTRDTNDFLEKGKEVIKSEGDLNYIETIKVKSAQLKEKINQYNESIQNINAEIEKAKTMVKRAESFLGSGINETNMYARMSLEMAKQAKYEMIKKAEASKNSIITMMKDKSVNKSIIKQITDRIEDGLQVEYNIETRMQTTCMVFYKTRAMICKQSSIKACSRLQTILIAATRYPLLIKNTCLRKIASGLACPTDQALENAINQCSSSLEKIGYSSGFGSLFLQAQQDLYNIKQTFHFTIQRKLFQFEQITNWFNQSSKVIDRVTQHTKEIIYVIVKLSLILTYLLRTICLVVFYKAHIYITNYLLDPDHDNIYIESPFEEIDHKRSKESRETLLPLKGYELNNIICHQQMYTRTELKRVIQNLIKIVGFGFCLSIIFFIDFCISELVQVLDEVSSTTFKVGNEMNDRNYPTQQTYSTSFILQGDGIFIELLQKGIKMLQYASEINLIYNLNICSPKAKYTKSKYIIHFSTLWLFMIILCLLSGYILRLRHKLLNFFYPKRSKYRYIHLYNKLLVNRRRQLITQRNLLVYQSRKNLLQLEIIKRLSNSYLYQHNSLLSSIFKQNKKINCIICMEKYKICKESFIYICPYDNTTICQYCLITLFNNHKICITCLDRNYEKLKQINKNILALKEKNFFRINH</sequence>
<dbReference type="InterPro" id="IPR018499">
    <property type="entry name" value="Tetraspanin/Peripherin"/>
</dbReference>
<reference evidence="9" key="2">
    <citation type="submission" date="2019-11" db="UniProtKB">
        <authorList>
            <consortium name="WormBaseParasite"/>
        </authorList>
    </citation>
    <scope>IDENTIFICATION</scope>
    <source>
        <strain evidence="9">Puerto Rican</strain>
    </source>
</reference>
<dbReference type="InterPro" id="IPR051856">
    <property type="entry name" value="CSR-E3_Ligase_Protein"/>
</dbReference>
<dbReference type="SUPFAM" id="SSF48652">
    <property type="entry name" value="Tetraspanin"/>
    <property type="match status" value="1"/>
</dbReference>
<keyword evidence="8" id="KW-1185">Reference proteome</keyword>